<evidence type="ECO:0000259" key="1">
    <source>
        <dbReference type="Pfam" id="PF01636"/>
    </source>
</evidence>
<feature type="domain" description="Aminoglycoside phosphotransferase" evidence="1">
    <location>
        <begin position="26"/>
        <end position="226"/>
    </location>
</feature>
<comment type="caution">
    <text evidence="2">The sequence shown here is derived from an EMBL/GenBank/DDBJ whole genome shotgun (WGS) entry which is preliminary data.</text>
</comment>
<organism evidence="2 3">
    <name type="scientific">Providencia rettgeri</name>
    <dbReference type="NCBI Taxonomy" id="587"/>
    <lineage>
        <taxon>Bacteria</taxon>
        <taxon>Pseudomonadati</taxon>
        <taxon>Pseudomonadota</taxon>
        <taxon>Gammaproteobacteria</taxon>
        <taxon>Enterobacterales</taxon>
        <taxon>Morganellaceae</taxon>
        <taxon>Providencia</taxon>
    </lineage>
</organism>
<dbReference type="Pfam" id="PF01636">
    <property type="entry name" value="APH"/>
    <property type="match status" value="1"/>
</dbReference>
<protein>
    <submittedName>
        <fullName evidence="2">Serine kinase</fullName>
    </submittedName>
</protein>
<dbReference type="Proteomes" id="UP000824410">
    <property type="component" value="Unassembled WGS sequence"/>
</dbReference>
<dbReference type="RefSeq" id="WP_071548304.1">
    <property type="nucleotide sequence ID" value="NZ_ABEXOQ020000008.1"/>
</dbReference>
<dbReference type="Gene3D" id="3.30.200.20">
    <property type="entry name" value="Phosphorylase Kinase, domain 1"/>
    <property type="match status" value="1"/>
</dbReference>
<dbReference type="SUPFAM" id="SSF56112">
    <property type="entry name" value="Protein kinase-like (PK-like)"/>
    <property type="match status" value="1"/>
</dbReference>
<gene>
    <name evidence="2" type="ORF">EX242_16335</name>
</gene>
<dbReference type="InterPro" id="IPR002575">
    <property type="entry name" value="Aminoglycoside_PTrfase"/>
</dbReference>
<evidence type="ECO:0000313" key="3">
    <source>
        <dbReference type="Proteomes" id="UP000824410"/>
    </source>
</evidence>
<dbReference type="Gene3D" id="3.90.1200.10">
    <property type="match status" value="1"/>
</dbReference>
<reference evidence="2" key="1">
    <citation type="submission" date="2019-02" db="EMBL/GenBank/DDBJ databases">
        <title>Genomic characterization of isolates from hospital effluents in KZN, South Africa.</title>
        <authorList>
            <person name="Ntshobeni N."/>
            <person name="Allam M."/>
            <person name="Ismail A."/>
            <person name="Amoako D."/>
            <person name="Essack S."/>
            <person name="Chenia H."/>
        </authorList>
    </citation>
    <scope>NUCLEOTIDE SEQUENCE</scope>
    <source>
        <strain evidence="2">AFE97_S1</strain>
    </source>
</reference>
<dbReference type="InterPro" id="IPR011009">
    <property type="entry name" value="Kinase-like_dom_sf"/>
</dbReference>
<name>A0A2R3LV49_PRORE</name>
<accession>A0A2R3LV49</accession>
<keyword evidence="2" id="KW-0418">Kinase</keyword>
<dbReference type="EMBL" id="SHDO01000020">
    <property type="protein sequence ID" value="MBX6981810.1"/>
    <property type="molecule type" value="Genomic_DNA"/>
</dbReference>
<dbReference type="AlphaFoldDB" id="A0A2R3LV49"/>
<proteinExistence type="predicted"/>
<dbReference type="OrthoDB" id="2706791at2"/>
<dbReference type="GO" id="GO:0016301">
    <property type="term" value="F:kinase activity"/>
    <property type="evidence" value="ECO:0007669"/>
    <property type="project" value="UniProtKB-KW"/>
</dbReference>
<keyword evidence="2" id="KW-0808">Transferase</keyword>
<sequence>MKINNILKKFKLTDISQIESIYPYSPVYKIHKNNHDYVLKQTCSNIDDANRLASYLSNLNNKKINIVTPISVVTPNPQEINNDVWVLYPFIKGSKYSASTHEIIEAGRLLGKIHSVSSINNQEKLSEYNEYELEDSDIINDINIIHDHCIKHKLAIDINQFKRLMLETIENQSVLRKYNLPAVATPYDYKADNLIYLECNQAFIIDPDNATYIPRIFDLALTLLLFHNVLETAPNRIFTVDEWELFKLGYSEFITVTPFEKSCWQQAIKHLFLDEVIWLMSDFEQGWENTRQRNLFISLLSLILDEKLLKKYTL</sequence>
<evidence type="ECO:0000313" key="2">
    <source>
        <dbReference type="EMBL" id="MBX6981810.1"/>
    </source>
</evidence>